<feature type="compositionally biased region" description="Basic residues" evidence="1">
    <location>
        <begin position="351"/>
        <end position="363"/>
    </location>
</feature>
<protein>
    <recommendedName>
        <fullName evidence="2">Integrase zinc-binding domain-containing protein</fullName>
    </recommendedName>
</protein>
<keyword evidence="4" id="KW-1185">Reference proteome</keyword>
<evidence type="ECO:0000259" key="2">
    <source>
        <dbReference type="Pfam" id="PF17921"/>
    </source>
</evidence>
<gene>
    <name evidence="3" type="ORF">AJ80_07326</name>
</gene>
<comment type="caution">
    <text evidence="3">The sequence shown here is derived from an EMBL/GenBank/DDBJ whole genome shotgun (WGS) entry which is preliminary data.</text>
</comment>
<evidence type="ECO:0000313" key="3">
    <source>
        <dbReference type="EMBL" id="PGH10969.1"/>
    </source>
</evidence>
<feature type="region of interest" description="Disordered" evidence="1">
    <location>
        <begin position="64"/>
        <end position="89"/>
    </location>
</feature>
<dbReference type="InterPro" id="IPR041588">
    <property type="entry name" value="Integrase_H2C2"/>
</dbReference>
<sequence length="419" mass="46961">MGDYRKHRSQDSRRYSGAAGLAMPHQYSSGEEQNYVYSNNNQYVTQSSYNPYASQMLASYSQQHSPVTSDASHLSSHYSSPQSLYAPSPQPSVLPHGYQYTQQYSSHSRYPSTHRYFAHEAFREPDIEAQESCNENTMQSEPVIPALEGFPNVQEFDQLMKSYVDELSVKKQDKALIHAKRARNIRMVLLDPKDTAVESAQFRFWVKKMFKLEPNDGRTPDSRRLICHEGKPVAIREKLFKILTRAHQQCQHGGRDKTSAQVRKIYSWVPKELISRFVKVCPTCRNRRGATRGSPPATRQCSPRLGSLSGHSMLLSPSDSRRDSVISRPGGDRPQSNYTHVPGSAWGNSASHHHMHGQYHHNLHSASPAGLGTLPRSMVGGSAGGTTMGPLTGSISMSPNHLDYGTTYESTHSLNDPHY</sequence>
<dbReference type="Proteomes" id="UP000224634">
    <property type="component" value="Unassembled WGS sequence"/>
</dbReference>
<dbReference type="EMBL" id="PDNA01000139">
    <property type="protein sequence ID" value="PGH10969.1"/>
    <property type="molecule type" value="Genomic_DNA"/>
</dbReference>
<name>A0A2B7XPS2_POLH7</name>
<reference evidence="3 4" key="1">
    <citation type="submission" date="2017-10" db="EMBL/GenBank/DDBJ databases">
        <title>Comparative genomics in systemic dimorphic fungi from Ajellomycetaceae.</title>
        <authorList>
            <person name="Munoz J.F."/>
            <person name="Mcewen J.G."/>
            <person name="Clay O.K."/>
            <person name="Cuomo C.A."/>
        </authorList>
    </citation>
    <scope>NUCLEOTIDE SEQUENCE [LARGE SCALE GENOMIC DNA]</scope>
    <source>
        <strain evidence="3 4">UAMH7299</strain>
    </source>
</reference>
<evidence type="ECO:0000313" key="4">
    <source>
        <dbReference type="Proteomes" id="UP000224634"/>
    </source>
</evidence>
<dbReference type="OrthoDB" id="2499658at2759"/>
<feature type="compositionally biased region" description="Low complexity" evidence="1">
    <location>
        <begin position="305"/>
        <end position="318"/>
    </location>
</feature>
<proteinExistence type="predicted"/>
<dbReference type="STRING" id="1447883.A0A2B7XPS2"/>
<feature type="compositionally biased region" description="Low complexity" evidence="1">
    <location>
        <begin position="69"/>
        <end position="86"/>
    </location>
</feature>
<evidence type="ECO:0000256" key="1">
    <source>
        <dbReference type="SAM" id="MobiDB-lite"/>
    </source>
</evidence>
<feature type="region of interest" description="Disordered" evidence="1">
    <location>
        <begin position="286"/>
        <end position="368"/>
    </location>
</feature>
<feature type="domain" description="Integrase zinc-binding" evidence="2">
    <location>
        <begin position="240"/>
        <end position="288"/>
    </location>
</feature>
<dbReference type="Pfam" id="PF17921">
    <property type="entry name" value="Integrase_H2C2"/>
    <property type="match status" value="1"/>
</dbReference>
<organism evidence="3 4">
    <name type="scientific">Polytolypa hystricis (strain UAMH7299)</name>
    <dbReference type="NCBI Taxonomy" id="1447883"/>
    <lineage>
        <taxon>Eukaryota</taxon>
        <taxon>Fungi</taxon>
        <taxon>Dikarya</taxon>
        <taxon>Ascomycota</taxon>
        <taxon>Pezizomycotina</taxon>
        <taxon>Eurotiomycetes</taxon>
        <taxon>Eurotiomycetidae</taxon>
        <taxon>Onygenales</taxon>
        <taxon>Onygenales incertae sedis</taxon>
        <taxon>Polytolypa</taxon>
    </lineage>
</organism>
<accession>A0A2B7XPS2</accession>
<dbReference type="AlphaFoldDB" id="A0A2B7XPS2"/>